<keyword evidence="9" id="KW-0175">Coiled coil</keyword>
<dbReference type="AlphaFoldDB" id="K1XTG7"/>
<dbReference type="Pfam" id="PF07716">
    <property type="entry name" value="bZIP_2"/>
    <property type="match status" value="1"/>
</dbReference>
<feature type="compositionally biased region" description="Low complexity" evidence="10">
    <location>
        <begin position="230"/>
        <end position="240"/>
    </location>
</feature>
<dbReference type="Gene3D" id="3.30.160.60">
    <property type="entry name" value="Classic Zinc Finger"/>
    <property type="match status" value="1"/>
</dbReference>
<sequence length="596" mass="65983">MTFSFSPKSPSSYPQTYNHNNLNFNPRNHNNQNPTNNLRIATHVHHVLNPVVPTTPVPSVTISSQLTNQYPTSTIFPSPENLSFHVASSFAIPDDFNNSPATTDSNPRWLPSSSSSLPAQSSQQPQYQDLSHREPSPQSQHQDFVLFGSSPSVRSTPSLFNTQATQDQYRRHSAHLNSAQSSQNQRVTAIIQATGHSITPSVLTNRFNLPAQSPHQFYASSASPSAATLQRQQPQQTRPQVPLFSQSTGNIQQAPNMVMQGIFTHPLPANAGDSHIHADMDLFEQFTAFTGEAMTQGSFPSAHSSPAVPTTYDPQMNLSSSSSTNMDTISPSDLHRDTFGTAPNSSAFTNLTTPESQYYQSPDFGQVDAPPYDDRSVTGDAWFPLFPQDKKAEKQQTQVSESPLLPEEELEVSEVLRHRRSATASTQPSAGIRKRDKPLAPIVVEDPHDPVAVKRARNTLAARKSRQRKMERYVELEDEIEKLKAERDHWKGMALSRNIPSGVHQTNVAEFSKCTTVTAFSLIPICLVVVAAINKPIVTSSRMFPIFMPYVITMKHFQQNTSSPSLLVKSRCKYPHSDLQLNTQSAETLTEKSSIP</sequence>
<dbReference type="SMART" id="SM00338">
    <property type="entry name" value="BRLZ"/>
    <property type="match status" value="1"/>
</dbReference>
<dbReference type="PROSITE" id="PS00036">
    <property type="entry name" value="BZIP_BASIC"/>
    <property type="match status" value="1"/>
</dbReference>
<dbReference type="PROSITE" id="PS50217">
    <property type="entry name" value="BZIP"/>
    <property type="match status" value="1"/>
</dbReference>
<keyword evidence="3" id="KW-0805">Transcription regulation</keyword>
<feature type="region of interest" description="Disordered" evidence="10">
    <location>
        <begin position="1"/>
        <end position="35"/>
    </location>
</feature>
<dbReference type="InParanoid" id="K1XTG7"/>
<dbReference type="CDD" id="cd12193">
    <property type="entry name" value="bZIP_GCN4"/>
    <property type="match status" value="1"/>
</dbReference>
<dbReference type="OMA" id="STPNFME"/>
<dbReference type="Proteomes" id="UP000006753">
    <property type="component" value="Unassembled WGS sequence"/>
</dbReference>
<keyword evidence="7" id="KW-0539">Nucleus</keyword>
<dbReference type="eggNOG" id="KOG0837">
    <property type="taxonomic scope" value="Eukaryota"/>
</dbReference>
<feature type="region of interest" description="Disordered" evidence="10">
    <location>
        <begin position="217"/>
        <end position="243"/>
    </location>
</feature>
<dbReference type="GO" id="GO:0005667">
    <property type="term" value="C:transcription regulator complex"/>
    <property type="evidence" value="ECO:0007669"/>
    <property type="project" value="TreeGrafter"/>
</dbReference>
<evidence type="ECO:0000256" key="9">
    <source>
        <dbReference type="SAM" id="Coils"/>
    </source>
</evidence>
<feature type="compositionally biased region" description="Low complexity" evidence="10">
    <location>
        <begin position="110"/>
        <end position="129"/>
    </location>
</feature>
<dbReference type="FunFam" id="3.30.160.60:FF:001491">
    <property type="entry name" value="Cross-pathway control protein A"/>
    <property type="match status" value="1"/>
</dbReference>
<keyword evidence="5" id="KW-0010">Activator</keyword>
<keyword evidence="6" id="KW-0804">Transcription</keyword>
<evidence type="ECO:0000256" key="1">
    <source>
        <dbReference type="ARBA" id="ARBA00004123"/>
    </source>
</evidence>
<dbReference type="GO" id="GO:0000978">
    <property type="term" value="F:RNA polymerase II cis-regulatory region sequence-specific DNA binding"/>
    <property type="evidence" value="ECO:0007669"/>
    <property type="project" value="TreeGrafter"/>
</dbReference>
<comment type="similarity">
    <text evidence="8">Belongs to the bZIP family. GCN4 subfamily.</text>
</comment>
<dbReference type="InterPro" id="IPR046347">
    <property type="entry name" value="bZIP_sf"/>
</dbReference>
<dbReference type="GO" id="GO:0005634">
    <property type="term" value="C:nucleus"/>
    <property type="evidence" value="ECO:0007669"/>
    <property type="project" value="UniProtKB-SubCell"/>
</dbReference>
<reference evidence="12 13" key="1">
    <citation type="journal article" date="2012" name="BMC Genomics">
        <title>Sequencing the genome of Marssonina brunnea reveals fungus-poplar co-evolution.</title>
        <authorList>
            <person name="Zhu S."/>
            <person name="Cao Y.-Z."/>
            <person name="Jiang C."/>
            <person name="Tan B.-Y."/>
            <person name="Wang Z."/>
            <person name="Feng S."/>
            <person name="Zhang L."/>
            <person name="Su X.-H."/>
            <person name="Brejova B."/>
            <person name="Vinar T."/>
            <person name="Xu M."/>
            <person name="Wang M.-X."/>
            <person name="Zhang S.-G."/>
            <person name="Huang M.-R."/>
            <person name="Wu R."/>
            <person name="Zhou Y."/>
        </authorList>
    </citation>
    <scope>NUCLEOTIDE SEQUENCE [LARGE SCALE GENOMIC DNA]</scope>
    <source>
        <strain evidence="12 13">MB_m1</strain>
    </source>
</reference>
<evidence type="ECO:0000256" key="8">
    <source>
        <dbReference type="ARBA" id="ARBA00061302"/>
    </source>
</evidence>
<feature type="region of interest" description="Disordered" evidence="10">
    <location>
        <begin position="97"/>
        <end position="143"/>
    </location>
</feature>
<dbReference type="STRING" id="1072389.K1XTG7"/>
<keyword evidence="4" id="KW-0238">DNA-binding</keyword>
<dbReference type="GO" id="GO:1903833">
    <property type="term" value="P:positive regulation of cellular response to amino acid starvation"/>
    <property type="evidence" value="ECO:0007669"/>
    <property type="project" value="TreeGrafter"/>
</dbReference>
<dbReference type="PANTHER" id="PTHR11462">
    <property type="entry name" value="JUN TRANSCRIPTION FACTOR-RELATED"/>
    <property type="match status" value="1"/>
</dbReference>
<evidence type="ECO:0000256" key="2">
    <source>
        <dbReference type="ARBA" id="ARBA00022605"/>
    </source>
</evidence>
<gene>
    <name evidence="12" type="ORF">MBM_05860</name>
</gene>
<dbReference type="InterPro" id="IPR050946">
    <property type="entry name" value="AP-1_TF_bZIP"/>
</dbReference>
<protein>
    <submittedName>
        <fullName evidence="12">Cross-pathway control 1</fullName>
    </submittedName>
</protein>
<evidence type="ECO:0000256" key="10">
    <source>
        <dbReference type="SAM" id="MobiDB-lite"/>
    </source>
</evidence>
<feature type="compositionally biased region" description="Polar residues" evidence="10">
    <location>
        <begin position="217"/>
        <end position="229"/>
    </location>
</feature>
<dbReference type="EMBL" id="JH921440">
    <property type="protein sequence ID" value="EKD15849.1"/>
    <property type="molecule type" value="Genomic_DNA"/>
</dbReference>
<name>K1XTG7_MARBU</name>
<evidence type="ECO:0000256" key="3">
    <source>
        <dbReference type="ARBA" id="ARBA00023015"/>
    </source>
</evidence>
<evidence type="ECO:0000313" key="13">
    <source>
        <dbReference type="Proteomes" id="UP000006753"/>
    </source>
</evidence>
<dbReference type="InterPro" id="IPR004827">
    <property type="entry name" value="bZIP"/>
</dbReference>
<organism evidence="12 13">
    <name type="scientific">Marssonina brunnea f. sp. multigermtubi (strain MB_m1)</name>
    <name type="common">Marssonina leaf spot fungus</name>
    <dbReference type="NCBI Taxonomy" id="1072389"/>
    <lineage>
        <taxon>Eukaryota</taxon>
        <taxon>Fungi</taxon>
        <taxon>Dikarya</taxon>
        <taxon>Ascomycota</taxon>
        <taxon>Pezizomycotina</taxon>
        <taxon>Leotiomycetes</taxon>
        <taxon>Helotiales</taxon>
        <taxon>Drepanopezizaceae</taxon>
        <taxon>Drepanopeziza</taxon>
    </lineage>
</organism>
<feature type="domain" description="BZIP" evidence="11">
    <location>
        <begin position="454"/>
        <end position="488"/>
    </location>
</feature>
<accession>K1XTG7</accession>
<evidence type="ECO:0000313" key="12">
    <source>
        <dbReference type="EMBL" id="EKD15849.1"/>
    </source>
</evidence>
<keyword evidence="13" id="KW-1185">Reference proteome</keyword>
<evidence type="ECO:0000256" key="6">
    <source>
        <dbReference type="ARBA" id="ARBA00023163"/>
    </source>
</evidence>
<evidence type="ECO:0000256" key="7">
    <source>
        <dbReference type="ARBA" id="ARBA00023242"/>
    </source>
</evidence>
<dbReference type="GO" id="GO:0001080">
    <property type="term" value="P:nitrogen catabolite activation of transcription from RNA polymerase II promoter"/>
    <property type="evidence" value="ECO:0007669"/>
    <property type="project" value="TreeGrafter"/>
</dbReference>
<comment type="subcellular location">
    <subcellularLocation>
        <location evidence="1">Nucleus</location>
    </subcellularLocation>
</comment>
<proteinExistence type="inferred from homology"/>
<dbReference type="HOGENOM" id="CLU_029566_3_1_1"/>
<dbReference type="OrthoDB" id="5419235at2759"/>
<keyword evidence="2" id="KW-0028">Amino-acid biosynthesis</keyword>
<dbReference type="SUPFAM" id="SSF57959">
    <property type="entry name" value="Leucine zipper domain"/>
    <property type="match status" value="1"/>
</dbReference>
<feature type="coiled-coil region" evidence="9">
    <location>
        <begin position="466"/>
        <end position="493"/>
    </location>
</feature>
<evidence type="ECO:0000256" key="5">
    <source>
        <dbReference type="ARBA" id="ARBA00023159"/>
    </source>
</evidence>
<dbReference type="GO" id="GO:0000981">
    <property type="term" value="F:DNA-binding transcription factor activity, RNA polymerase II-specific"/>
    <property type="evidence" value="ECO:0007669"/>
    <property type="project" value="TreeGrafter"/>
</dbReference>
<evidence type="ECO:0000256" key="4">
    <source>
        <dbReference type="ARBA" id="ARBA00023125"/>
    </source>
</evidence>
<dbReference type="PANTHER" id="PTHR11462:SF35">
    <property type="entry name" value="TRANSCRIPTION FACTOR JRA"/>
    <property type="match status" value="1"/>
</dbReference>
<evidence type="ECO:0000259" key="11">
    <source>
        <dbReference type="PROSITE" id="PS50217"/>
    </source>
</evidence>
<feature type="compositionally biased region" description="Polar residues" evidence="10">
    <location>
        <begin position="97"/>
        <end position="106"/>
    </location>
</feature>
<dbReference type="KEGG" id="mbe:MBM_05860"/>
<dbReference type="GO" id="GO:0008652">
    <property type="term" value="P:amino acid biosynthetic process"/>
    <property type="evidence" value="ECO:0007669"/>
    <property type="project" value="UniProtKB-KW"/>
</dbReference>